<dbReference type="InterPro" id="IPR019734">
    <property type="entry name" value="TPR_rpt"/>
</dbReference>
<dbReference type="Gene3D" id="1.25.40.10">
    <property type="entry name" value="Tetratricopeptide repeat domain"/>
    <property type="match status" value="2"/>
</dbReference>
<proteinExistence type="predicted"/>
<dbReference type="Pfam" id="PF13176">
    <property type="entry name" value="TPR_7"/>
    <property type="match status" value="1"/>
</dbReference>
<evidence type="ECO:0008006" key="3">
    <source>
        <dbReference type="Google" id="ProtNLM"/>
    </source>
</evidence>
<evidence type="ECO:0000313" key="2">
    <source>
        <dbReference type="Proteomes" id="UP000823922"/>
    </source>
</evidence>
<dbReference type="AlphaFoldDB" id="A0A9D2TSE1"/>
<sequence length="262" mass="28825">MKSMEEIYEELSGLIRECRWEEIESFLQTCMDEAKEKEENGVYVAAGNELLSFYRQSGQYEKAFAVSEDILLLMEELNLEDTEHFALVLMSTGAAYEGAVQPHEAERCYERAVRILDGKKGAEKLLAEALTRQGILVLSREEGSRAETLLRRARELFEKAEKEGASPGTEEDAADAQASVYYLTALSGLGEAAWKREDYKEALSCYEKAAGKSFTLSGASEGTKLFWKNCAAACAALKDPEKEAHYRALADGAPADAGGNAS</sequence>
<dbReference type="SMART" id="SM00028">
    <property type="entry name" value="TPR"/>
    <property type="match status" value="3"/>
</dbReference>
<reference evidence="1" key="2">
    <citation type="submission" date="2021-04" db="EMBL/GenBank/DDBJ databases">
        <authorList>
            <person name="Gilroy R."/>
        </authorList>
    </citation>
    <scope>NUCLEOTIDE SEQUENCE</scope>
    <source>
        <strain evidence="1">ChiBcec1-1630</strain>
    </source>
</reference>
<comment type="caution">
    <text evidence="1">The sequence shown here is derived from an EMBL/GenBank/DDBJ whole genome shotgun (WGS) entry which is preliminary data.</text>
</comment>
<dbReference type="EMBL" id="DWVS01000070">
    <property type="protein sequence ID" value="HJC86969.1"/>
    <property type="molecule type" value="Genomic_DNA"/>
</dbReference>
<accession>A0A9D2TSE1</accession>
<dbReference type="InterPro" id="IPR011990">
    <property type="entry name" value="TPR-like_helical_dom_sf"/>
</dbReference>
<name>A0A9D2TSE1_9FIRM</name>
<reference evidence="1" key="1">
    <citation type="journal article" date="2021" name="PeerJ">
        <title>Extensive microbial diversity within the chicken gut microbiome revealed by metagenomics and culture.</title>
        <authorList>
            <person name="Gilroy R."/>
            <person name="Ravi A."/>
            <person name="Getino M."/>
            <person name="Pursley I."/>
            <person name="Horton D.L."/>
            <person name="Alikhan N.F."/>
            <person name="Baker D."/>
            <person name="Gharbi K."/>
            <person name="Hall N."/>
            <person name="Watson M."/>
            <person name="Adriaenssens E.M."/>
            <person name="Foster-Nyarko E."/>
            <person name="Jarju S."/>
            <person name="Secka A."/>
            <person name="Antonio M."/>
            <person name="Oren A."/>
            <person name="Chaudhuri R.R."/>
            <person name="La Ragione R."/>
            <person name="Hildebrand F."/>
            <person name="Pallen M.J."/>
        </authorList>
    </citation>
    <scope>NUCLEOTIDE SEQUENCE</scope>
    <source>
        <strain evidence="1">ChiBcec1-1630</strain>
    </source>
</reference>
<organism evidence="1 2">
    <name type="scientific">Candidatus Eisenbergiella intestinigallinarum</name>
    <dbReference type="NCBI Taxonomy" id="2838549"/>
    <lineage>
        <taxon>Bacteria</taxon>
        <taxon>Bacillati</taxon>
        <taxon>Bacillota</taxon>
        <taxon>Clostridia</taxon>
        <taxon>Lachnospirales</taxon>
        <taxon>Lachnospiraceae</taxon>
        <taxon>Eisenbergiella</taxon>
    </lineage>
</organism>
<dbReference type="SUPFAM" id="SSF48452">
    <property type="entry name" value="TPR-like"/>
    <property type="match status" value="1"/>
</dbReference>
<evidence type="ECO:0000313" key="1">
    <source>
        <dbReference type="EMBL" id="HJC86969.1"/>
    </source>
</evidence>
<dbReference type="Proteomes" id="UP000823922">
    <property type="component" value="Unassembled WGS sequence"/>
</dbReference>
<gene>
    <name evidence="1" type="ORF">H9926_03010</name>
</gene>
<protein>
    <recommendedName>
        <fullName evidence="3">Tetratricopeptide repeat protein</fullName>
    </recommendedName>
</protein>